<feature type="domain" description="Terminase large subunit gp17-like C-terminal" evidence="2">
    <location>
        <begin position="274"/>
        <end position="421"/>
    </location>
</feature>
<evidence type="ECO:0000256" key="1">
    <source>
        <dbReference type="ARBA" id="ARBA00022612"/>
    </source>
</evidence>
<dbReference type="Proteomes" id="UP000776276">
    <property type="component" value="Unassembled WGS sequence"/>
</dbReference>
<dbReference type="EMBL" id="JAHKRT010000005">
    <property type="protein sequence ID" value="MBU3078480.1"/>
    <property type="molecule type" value="Genomic_DNA"/>
</dbReference>
<dbReference type="InterPro" id="IPR035421">
    <property type="entry name" value="Terminase_6C"/>
</dbReference>
<name>A0ABS6BJJ3_9SPHN</name>
<evidence type="ECO:0000313" key="4">
    <source>
        <dbReference type="Proteomes" id="UP000776276"/>
    </source>
</evidence>
<accession>A0ABS6BJJ3</accession>
<protein>
    <submittedName>
        <fullName evidence="3">Terminase family protein</fullName>
    </submittedName>
</protein>
<evidence type="ECO:0000259" key="2">
    <source>
        <dbReference type="Pfam" id="PF17289"/>
    </source>
</evidence>
<keyword evidence="1" id="KW-1188">Viral release from host cell</keyword>
<reference evidence="3 4" key="1">
    <citation type="submission" date="2021-06" db="EMBL/GenBank/DDBJ databases">
        <title>Sphingomonas sp. XMGL2, whole genome shotgun sequencing project.</title>
        <authorList>
            <person name="Zhao G."/>
            <person name="Shen L."/>
        </authorList>
    </citation>
    <scope>NUCLEOTIDE SEQUENCE [LARGE SCALE GENOMIC DNA]</scope>
    <source>
        <strain evidence="3 4">XMGL2</strain>
    </source>
</reference>
<keyword evidence="4" id="KW-1185">Reference proteome</keyword>
<sequence length="437" mass="46902">MSAALSAAELLAMSPKEERDALIRRLGEQAARAYLADWRKWRRPGQTTPEGEWRTWLVMAGRGFGKTRMGAEWVRALAERRGRLRIALVGATLAEARAVMVEGESGLLAIAPAGQRPDWEPSLRRLRWPGGATAYLYSAAEPDTLRGPQHHFAWGDEIAKWPQGQAAWDNLTMGLRLGSQPRAMATTTPRPVPLLRALMARGDTVITRGRTADNRAHLAADFVRSMTQTHGGTRLGRQELDGELIEDVEGALWSRGLIERCRVRAMAERRRLVIGVDPPAGIGADACGIVVAALGADGRAYVIEDASVAGLGPEGWARAVASAARRHEADRVIAEANNGGAMVESVLRAAEAALPVTLVHASQGKAARAEPVAALYETGRVAHVGAFPALEDEMCGLAIGGDYRGPGRSPDRADALVWALTALMLGRRGEPAMRLVG</sequence>
<dbReference type="Pfam" id="PF17289">
    <property type="entry name" value="Terminase_6C"/>
    <property type="match status" value="1"/>
</dbReference>
<proteinExistence type="predicted"/>
<dbReference type="Pfam" id="PF03237">
    <property type="entry name" value="Terminase_6N"/>
    <property type="match status" value="1"/>
</dbReference>
<organism evidence="3 4">
    <name type="scientific">Sphingomonas quercus</name>
    <dbReference type="NCBI Taxonomy" id="2842451"/>
    <lineage>
        <taxon>Bacteria</taxon>
        <taxon>Pseudomonadati</taxon>
        <taxon>Pseudomonadota</taxon>
        <taxon>Alphaproteobacteria</taxon>
        <taxon>Sphingomonadales</taxon>
        <taxon>Sphingomonadaceae</taxon>
        <taxon>Sphingomonas</taxon>
    </lineage>
</organism>
<evidence type="ECO:0000313" key="3">
    <source>
        <dbReference type="EMBL" id="MBU3078480.1"/>
    </source>
</evidence>
<comment type="caution">
    <text evidence="3">The sequence shown here is derived from an EMBL/GenBank/DDBJ whole genome shotgun (WGS) entry which is preliminary data.</text>
</comment>
<gene>
    <name evidence="3" type="ORF">KOF26_11425</name>
</gene>